<accession>A0ABD5ZIF9</accession>
<dbReference type="RefSeq" id="WP_390225146.1">
    <property type="nucleotide sequence ID" value="NZ_JBHTAA010000005.1"/>
</dbReference>
<protein>
    <recommendedName>
        <fullName evidence="2">RNA 2',3'-cyclic phosphodiesterase</fullName>
        <shortName evidence="2">RNA 2',3'-CPDase</shortName>
        <ecNumber evidence="2">3.1.4.58</ecNumber>
    </recommendedName>
</protein>
<dbReference type="AlphaFoldDB" id="A0ABD5ZIF9"/>
<dbReference type="SUPFAM" id="SSF55144">
    <property type="entry name" value="LigT-like"/>
    <property type="match status" value="1"/>
</dbReference>
<keyword evidence="1 2" id="KW-0378">Hydrolase</keyword>
<comment type="caution">
    <text evidence="3">The sequence shown here is derived from an EMBL/GenBank/DDBJ whole genome shotgun (WGS) entry which is preliminary data.</text>
</comment>
<evidence type="ECO:0000313" key="4">
    <source>
        <dbReference type="Proteomes" id="UP001596481"/>
    </source>
</evidence>
<evidence type="ECO:0000256" key="2">
    <source>
        <dbReference type="HAMAP-Rule" id="MF_01940"/>
    </source>
</evidence>
<evidence type="ECO:0000313" key="3">
    <source>
        <dbReference type="EMBL" id="MFC7204980.1"/>
    </source>
</evidence>
<keyword evidence="4" id="KW-1185">Reference proteome</keyword>
<sequence length="184" mass="20292">MRLFLAIDLPASLSREVADAQALFADADGLRFTNPKQAHITLKFLGETPPDQLRPVADAVETAIDEAGVEPFDASLGGLGAFPSLDYIRVVWTGVRDGAREMVHLHDALDPELATLGFEPDERDFSPHLTLARMNDARSKTYVREVIEDEAPELGSFRVREIRVKKSDLTAEGPNYETVARCSL</sequence>
<dbReference type="PANTHER" id="PTHR35561:SF1">
    <property type="entry name" value="RNA 2',3'-CYCLIC PHOSPHODIESTERASE"/>
    <property type="match status" value="1"/>
</dbReference>
<dbReference type="Proteomes" id="UP001596481">
    <property type="component" value="Unassembled WGS sequence"/>
</dbReference>
<feature type="active site" description="Proton acceptor" evidence="2">
    <location>
        <position position="128"/>
    </location>
</feature>
<dbReference type="HAMAP" id="MF_01940">
    <property type="entry name" value="RNA_CPDase"/>
    <property type="match status" value="1"/>
</dbReference>
<feature type="short sequence motif" description="HXTX 2" evidence="2">
    <location>
        <begin position="128"/>
        <end position="131"/>
    </location>
</feature>
<dbReference type="NCBIfam" id="TIGR02258">
    <property type="entry name" value="2_5_ligase"/>
    <property type="match status" value="1"/>
</dbReference>
<dbReference type="InterPro" id="IPR004175">
    <property type="entry name" value="RNA_CPDase"/>
</dbReference>
<dbReference type="Pfam" id="PF13563">
    <property type="entry name" value="2_5_RNA_ligase2"/>
    <property type="match status" value="1"/>
</dbReference>
<comment type="similarity">
    <text evidence="2">Belongs to the 2H phosphoesterase superfamily. ThpR family.</text>
</comment>
<proteinExistence type="inferred from homology"/>
<organism evidence="3 4">
    <name type="scientific">Haloferax namakaokahaiae</name>
    <dbReference type="NCBI Taxonomy" id="1748331"/>
    <lineage>
        <taxon>Archaea</taxon>
        <taxon>Methanobacteriati</taxon>
        <taxon>Methanobacteriota</taxon>
        <taxon>Stenosarchaea group</taxon>
        <taxon>Halobacteria</taxon>
        <taxon>Halobacteriales</taxon>
        <taxon>Haloferacaceae</taxon>
        <taxon>Haloferax</taxon>
    </lineage>
</organism>
<dbReference type="EC" id="3.1.4.58" evidence="2"/>
<dbReference type="Gene3D" id="3.90.1140.10">
    <property type="entry name" value="Cyclic phosphodiesterase"/>
    <property type="match status" value="1"/>
</dbReference>
<feature type="active site" description="Proton donor" evidence="2">
    <location>
        <position position="39"/>
    </location>
</feature>
<evidence type="ECO:0000256" key="1">
    <source>
        <dbReference type="ARBA" id="ARBA00022801"/>
    </source>
</evidence>
<dbReference type="PANTHER" id="PTHR35561">
    <property type="entry name" value="RNA 2',3'-CYCLIC PHOSPHODIESTERASE"/>
    <property type="match status" value="1"/>
</dbReference>
<dbReference type="InterPro" id="IPR009097">
    <property type="entry name" value="Cyclic_Pdiesterase"/>
</dbReference>
<dbReference type="GO" id="GO:0008664">
    <property type="term" value="F:RNA 2',3'-cyclic 3'-phosphodiesterase activity"/>
    <property type="evidence" value="ECO:0007669"/>
    <property type="project" value="UniProtKB-EC"/>
</dbReference>
<gene>
    <name evidence="3" type="primary">thpR</name>
    <name evidence="3" type="ORF">ACFQJC_15795</name>
</gene>
<feature type="short sequence motif" description="HXTX 1" evidence="2">
    <location>
        <begin position="39"/>
        <end position="42"/>
    </location>
</feature>
<name>A0ABD5ZIF9_9EURY</name>
<comment type="function">
    <text evidence="2">Hydrolyzes RNA 2',3'-cyclic phosphodiester to an RNA 2'-phosphomonoester.</text>
</comment>
<dbReference type="EMBL" id="JBHTAA010000005">
    <property type="protein sequence ID" value="MFC7204980.1"/>
    <property type="molecule type" value="Genomic_DNA"/>
</dbReference>
<comment type="catalytic activity">
    <reaction evidence="2">
        <text>a 3'-end 2',3'-cyclophospho-ribonucleotide-RNA + H2O = a 3'-end 2'-phospho-ribonucleotide-RNA + H(+)</text>
        <dbReference type="Rhea" id="RHEA:11828"/>
        <dbReference type="Rhea" id="RHEA-COMP:10464"/>
        <dbReference type="Rhea" id="RHEA-COMP:17353"/>
        <dbReference type="ChEBI" id="CHEBI:15377"/>
        <dbReference type="ChEBI" id="CHEBI:15378"/>
        <dbReference type="ChEBI" id="CHEBI:83064"/>
        <dbReference type="ChEBI" id="CHEBI:173113"/>
        <dbReference type="EC" id="3.1.4.58"/>
    </reaction>
</comment>
<reference evidence="3 4" key="1">
    <citation type="journal article" date="2019" name="Int. J. Syst. Evol. Microbiol.">
        <title>The Global Catalogue of Microorganisms (GCM) 10K type strain sequencing project: providing services to taxonomists for standard genome sequencing and annotation.</title>
        <authorList>
            <consortium name="The Broad Institute Genomics Platform"/>
            <consortium name="The Broad Institute Genome Sequencing Center for Infectious Disease"/>
            <person name="Wu L."/>
            <person name="Ma J."/>
        </authorList>
    </citation>
    <scope>NUCLEOTIDE SEQUENCE [LARGE SCALE GENOMIC DNA]</scope>
    <source>
        <strain evidence="3 4">DSM 29988</strain>
    </source>
</reference>